<keyword evidence="2" id="KW-0408">Iron</keyword>
<dbReference type="InterPro" id="IPR003829">
    <property type="entry name" value="Pirin_N_dom"/>
</dbReference>
<feature type="binding site" evidence="2">
    <location>
        <position position="112"/>
    </location>
    <ligand>
        <name>Fe cation</name>
        <dbReference type="ChEBI" id="CHEBI:24875"/>
    </ligand>
</feature>
<dbReference type="OrthoDB" id="9780903at2"/>
<dbReference type="CDD" id="cd02909">
    <property type="entry name" value="cupin_pirin_N"/>
    <property type="match status" value="1"/>
</dbReference>
<feature type="binding site" evidence="2">
    <location>
        <position position="66"/>
    </location>
    <ligand>
        <name>Fe cation</name>
        <dbReference type="ChEBI" id="CHEBI:24875"/>
    </ligand>
</feature>
<dbReference type="GO" id="GO:0046872">
    <property type="term" value="F:metal ion binding"/>
    <property type="evidence" value="ECO:0007669"/>
    <property type="project" value="UniProtKB-KW"/>
</dbReference>
<dbReference type="PIRSF" id="PIRSF006232">
    <property type="entry name" value="Pirin"/>
    <property type="match status" value="1"/>
</dbReference>
<comment type="cofactor">
    <cofactor evidence="2">
        <name>Fe cation</name>
        <dbReference type="ChEBI" id="CHEBI:24875"/>
    </cofactor>
    <text evidence="2">Binds 1 Fe cation per subunit.</text>
</comment>
<evidence type="ECO:0000313" key="7">
    <source>
        <dbReference type="Proteomes" id="UP000198575"/>
    </source>
</evidence>
<evidence type="ECO:0000259" key="5">
    <source>
        <dbReference type="Pfam" id="PF05726"/>
    </source>
</evidence>
<keyword evidence="2" id="KW-0479">Metal-binding</keyword>
<name>A0A1I5B9Y1_9GAMM</name>
<dbReference type="InterPro" id="IPR014710">
    <property type="entry name" value="RmlC-like_jellyroll"/>
</dbReference>
<dbReference type="Pfam" id="PF02678">
    <property type="entry name" value="Pirin"/>
    <property type="match status" value="1"/>
</dbReference>
<dbReference type="RefSeq" id="WP_092411077.1">
    <property type="nucleotide sequence ID" value="NZ_FOVF01000058.1"/>
</dbReference>
<evidence type="ECO:0008006" key="8">
    <source>
        <dbReference type="Google" id="ProtNLM"/>
    </source>
</evidence>
<dbReference type="PANTHER" id="PTHR13903:SF8">
    <property type="entry name" value="PIRIN"/>
    <property type="match status" value="1"/>
</dbReference>
<feature type="domain" description="Pirin C-terminal" evidence="5">
    <location>
        <begin position="184"/>
        <end position="287"/>
    </location>
</feature>
<dbReference type="AlphaFoldDB" id="A0A1I5B9Y1"/>
<organism evidence="6 7">
    <name type="scientific">Dokdonella immobilis</name>
    <dbReference type="NCBI Taxonomy" id="578942"/>
    <lineage>
        <taxon>Bacteria</taxon>
        <taxon>Pseudomonadati</taxon>
        <taxon>Pseudomonadota</taxon>
        <taxon>Gammaproteobacteria</taxon>
        <taxon>Lysobacterales</taxon>
        <taxon>Rhodanobacteraceae</taxon>
        <taxon>Dokdonella</taxon>
    </lineage>
</organism>
<sequence length="290" mass="31475">MANTLVRSPPRVIRRIVHGQPVSDGAGVRLNRIIGQRDFDMLDPFLLLDEFRSNRPGDYLAGFPEHPHRGFETVTYLLAGRIRHGDDQGHSGVLEPGGVQWMTAGRGIVHSEMPEAEDGLLWGFQLWVNLPAGEKMGEPRYQDIAPERIPLVQVARGVEVRVIAGAFGNLVGPIRSAATAPVFFDIALDPRARVNVPLPSTHSAFVYVYEGGAAFGPGAETQVLLHGELGVLGEGDRVPVASGDTPARVLVVAGKPLREPVSKYGPFVMNTPEQIVEAIRDLQSGSFSRR</sequence>
<dbReference type="EMBL" id="FOVF01000058">
    <property type="protein sequence ID" value="SFN71522.1"/>
    <property type="molecule type" value="Genomic_DNA"/>
</dbReference>
<dbReference type="PANTHER" id="PTHR13903">
    <property type="entry name" value="PIRIN-RELATED"/>
    <property type="match status" value="1"/>
</dbReference>
<dbReference type="InterPro" id="IPR011051">
    <property type="entry name" value="RmlC_Cupin_sf"/>
</dbReference>
<dbReference type="Pfam" id="PF05726">
    <property type="entry name" value="Pirin_C"/>
    <property type="match status" value="1"/>
</dbReference>
<feature type="binding site" evidence="2">
    <location>
        <position position="68"/>
    </location>
    <ligand>
        <name>Fe cation</name>
        <dbReference type="ChEBI" id="CHEBI:24875"/>
    </ligand>
</feature>
<keyword evidence="7" id="KW-1185">Reference proteome</keyword>
<evidence type="ECO:0000256" key="2">
    <source>
        <dbReference type="PIRSR" id="PIRSR006232-1"/>
    </source>
</evidence>
<feature type="binding site" evidence="2">
    <location>
        <position position="110"/>
    </location>
    <ligand>
        <name>Fe cation</name>
        <dbReference type="ChEBI" id="CHEBI:24875"/>
    </ligand>
</feature>
<feature type="domain" description="Pirin N-terminal" evidence="4">
    <location>
        <begin position="28"/>
        <end position="128"/>
    </location>
</feature>
<proteinExistence type="inferred from homology"/>
<reference evidence="6 7" key="1">
    <citation type="submission" date="2016-10" db="EMBL/GenBank/DDBJ databases">
        <authorList>
            <person name="de Groot N.N."/>
        </authorList>
    </citation>
    <scope>NUCLEOTIDE SEQUENCE [LARGE SCALE GENOMIC DNA]</scope>
    <source>
        <strain evidence="6 7">CGMCC 1.7659</strain>
    </source>
</reference>
<evidence type="ECO:0000256" key="3">
    <source>
        <dbReference type="RuleBase" id="RU003457"/>
    </source>
</evidence>
<evidence type="ECO:0000259" key="4">
    <source>
        <dbReference type="Pfam" id="PF02678"/>
    </source>
</evidence>
<accession>A0A1I5B9Y1</accession>
<dbReference type="STRING" id="578942.SAMN05216289_1582"/>
<evidence type="ECO:0000313" key="6">
    <source>
        <dbReference type="EMBL" id="SFN71522.1"/>
    </source>
</evidence>
<dbReference type="InterPro" id="IPR008778">
    <property type="entry name" value="Pirin_C_dom"/>
</dbReference>
<dbReference type="Gene3D" id="2.60.120.10">
    <property type="entry name" value="Jelly Rolls"/>
    <property type="match status" value="2"/>
</dbReference>
<dbReference type="Proteomes" id="UP000198575">
    <property type="component" value="Unassembled WGS sequence"/>
</dbReference>
<evidence type="ECO:0000256" key="1">
    <source>
        <dbReference type="ARBA" id="ARBA00008416"/>
    </source>
</evidence>
<dbReference type="SUPFAM" id="SSF51182">
    <property type="entry name" value="RmlC-like cupins"/>
    <property type="match status" value="1"/>
</dbReference>
<gene>
    <name evidence="6" type="ORF">SAMN05216289_1582</name>
</gene>
<comment type="similarity">
    <text evidence="1 3">Belongs to the pirin family.</text>
</comment>
<protein>
    <recommendedName>
        <fullName evidence="8">Pirin N-terminal domain-containing protein</fullName>
    </recommendedName>
</protein>
<dbReference type="InterPro" id="IPR012093">
    <property type="entry name" value="Pirin"/>
</dbReference>
<dbReference type="CDD" id="cd02247">
    <property type="entry name" value="cupin_pirin_C"/>
    <property type="match status" value="1"/>
</dbReference>